<dbReference type="HOGENOM" id="CLU_008192_1_0_0"/>
<protein>
    <submittedName>
        <fullName evidence="8">Glycoside hydrolase family 57</fullName>
    </submittedName>
</protein>
<keyword evidence="9" id="KW-1185">Reference proteome</keyword>
<dbReference type="InterPro" id="IPR004300">
    <property type="entry name" value="Glyco_hydro_57_N"/>
</dbReference>
<organism evidence="8 9">
    <name type="scientific">Fimbriimonas ginsengisoli Gsoil 348</name>
    <dbReference type="NCBI Taxonomy" id="661478"/>
    <lineage>
        <taxon>Bacteria</taxon>
        <taxon>Bacillati</taxon>
        <taxon>Armatimonadota</taxon>
        <taxon>Fimbriimonadia</taxon>
        <taxon>Fimbriimonadales</taxon>
        <taxon>Fimbriimonadaceae</taxon>
        <taxon>Fimbriimonas</taxon>
    </lineage>
</organism>
<dbReference type="Pfam" id="PF09210">
    <property type="entry name" value="BE_C"/>
    <property type="match status" value="1"/>
</dbReference>
<feature type="binding site" evidence="4">
    <location>
        <position position="489"/>
    </location>
    <ligand>
        <name>substrate</name>
    </ligand>
</feature>
<dbReference type="RefSeq" id="WP_025229723.1">
    <property type="nucleotide sequence ID" value="NZ_CP007139.1"/>
</dbReference>
<dbReference type="PANTHER" id="PTHR41695:SF1">
    <property type="entry name" value="1,4-ALPHA-GLUCAN BRANCHING ENZYME TK1436"/>
    <property type="match status" value="1"/>
</dbReference>
<feature type="active site" description="Nucleophile" evidence="3">
    <location>
        <position position="190"/>
    </location>
</feature>
<evidence type="ECO:0000256" key="1">
    <source>
        <dbReference type="ARBA" id="ARBA00006821"/>
    </source>
</evidence>
<dbReference type="Proteomes" id="UP000027982">
    <property type="component" value="Chromosome"/>
</dbReference>
<feature type="active site" description="Proton donor" evidence="3">
    <location>
        <position position="378"/>
    </location>
</feature>
<accession>A0A068NU45</accession>
<dbReference type="Gene3D" id="3.20.110.10">
    <property type="entry name" value="Glycoside hydrolase 38, N terminal domain"/>
    <property type="match status" value="1"/>
</dbReference>
<dbReference type="InterPro" id="IPR037090">
    <property type="entry name" value="57_glycoside_trans_central"/>
</dbReference>
<keyword evidence="8" id="KW-0378">Hydrolase</keyword>
<dbReference type="InterPro" id="IPR011330">
    <property type="entry name" value="Glyco_hydro/deAcase_b/a-brl"/>
</dbReference>
<dbReference type="InterPro" id="IPR040042">
    <property type="entry name" value="Branching_enz_MT3115-like"/>
</dbReference>
<evidence type="ECO:0000256" key="3">
    <source>
        <dbReference type="PIRSR" id="PIRSR640042-1"/>
    </source>
</evidence>
<evidence type="ECO:0000313" key="9">
    <source>
        <dbReference type="Proteomes" id="UP000027982"/>
    </source>
</evidence>
<dbReference type="OrthoDB" id="9803279at2"/>
<sequence>MPVGRFLLCLHSHMPYVLSHGVSPHGTDWINESAAECYLPLLHALDRLHHEGIRPRWTINMTPILAEQLEDPSFKTGFEEYCQQKIDIALSDAKRFEREGPLWMQGLAGFWQRFYTKALVQFKHQWGRSIIEGFRFFQDQGCIEVITSGATHGYQPLLGTDESCRAQVRLGVQTYEKHFGRKPRGIWLPECAYRPRYAWKSPVEPNAVAWERMGTDEILEQEGLEYFFVDSHMIRGGQPLGTYAANFPQLAEMFARSSRYFSPPEEFRSEYEHYLLPTGTTAFARDPQTTVKVWSGEAGYPGDEYYLEFHKQLYPGRLRYWRISQEKSDLGKKQPYDPYNAFERIQDHAADLVNVLKGTLAHYKGLADRTGTLVAMYDTELFGHWWWEGPEFLYELTKRLHADGEIEMVSGGDMMDTEPAKHLINLPEGSWGEGGYHYIWINEENSWTWAKLYPIERKMRQMARDYADGPAKEVVTQAAREMLLAESSDWQFLISTFAAKDYAEIRFQDHIDRFDRLAEIADRVHTGAVMTEEETAFLLECQQKDAPFAELDLSLWLPDAAKLNAQ</sequence>
<feature type="binding site" evidence="4">
    <location>
        <position position="431"/>
    </location>
    <ligand>
        <name>substrate</name>
    </ligand>
</feature>
<dbReference type="GO" id="GO:0003844">
    <property type="term" value="F:1,4-alpha-glucan branching enzyme activity"/>
    <property type="evidence" value="ECO:0007669"/>
    <property type="project" value="InterPro"/>
</dbReference>
<evidence type="ECO:0000256" key="2">
    <source>
        <dbReference type="ARBA" id="ARBA00023277"/>
    </source>
</evidence>
<dbReference type="Pfam" id="PF03065">
    <property type="entry name" value="Glyco_hydro_57"/>
    <property type="match status" value="1"/>
</dbReference>
<dbReference type="GO" id="GO:0005576">
    <property type="term" value="C:extracellular region"/>
    <property type="evidence" value="ECO:0007669"/>
    <property type="project" value="TreeGrafter"/>
</dbReference>
<feature type="domain" description="Glycoside hydrolase family 57 N-terminal" evidence="6">
    <location>
        <begin position="8"/>
        <end position="427"/>
    </location>
</feature>
<dbReference type="GO" id="GO:0016787">
    <property type="term" value="F:hydrolase activity"/>
    <property type="evidence" value="ECO:0007669"/>
    <property type="project" value="UniProtKB-KW"/>
</dbReference>
<keyword evidence="2 5" id="KW-0119">Carbohydrate metabolism</keyword>
<evidence type="ECO:0000259" key="6">
    <source>
        <dbReference type="Pfam" id="PF03065"/>
    </source>
</evidence>
<comment type="similarity">
    <text evidence="1 5">Belongs to the glycosyl hydrolase 57 family.</text>
</comment>
<dbReference type="GO" id="GO:0030979">
    <property type="term" value="P:alpha-glucan biosynthetic process"/>
    <property type="evidence" value="ECO:0007669"/>
    <property type="project" value="InterPro"/>
</dbReference>
<feature type="binding site" evidence="4">
    <location>
        <position position="302"/>
    </location>
    <ligand>
        <name>substrate</name>
    </ligand>
</feature>
<dbReference type="STRING" id="661478.OP10G_2937"/>
<dbReference type="InterPro" id="IPR027291">
    <property type="entry name" value="Glyco_hydro_38_N_sf"/>
</dbReference>
<dbReference type="SUPFAM" id="SSF88688">
    <property type="entry name" value="Families 57/38 glycoside transferase middle domain"/>
    <property type="match status" value="1"/>
</dbReference>
<dbReference type="InterPro" id="IPR015293">
    <property type="entry name" value="BE_C"/>
</dbReference>
<dbReference type="SUPFAM" id="SSF88713">
    <property type="entry name" value="Glycoside hydrolase/deacetylase"/>
    <property type="match status" value="1"/>
</dbReference>
<evidence type="ECO:0000256" key="5">
    <source>
        <dbReference type="RuleBase" id="RU361196"/>
    </source>
</evidence>
<dbReference type="Gene3D" id="1.20.1430.10">
    <property type="entry name" value="Families 57/38 glycoside transferase, middle domain"/>
    <property type="match status" value="1"/>
</dbReference>
<dbReference type="eggNOG" id="COG1543">
    <property type="taxonomic scope" value="Bacteria"/>
</dbReference>
<evidence type="ECO:0000256" key="4">
    <source>
        <dbReference type="PIRSR" id="PIRSR640042-2"/>
    </source>
</evidence>
<feature type="binding site" evidence="4">
    <location>
        <position position="285"/>
    </location>
    <ligand>
        <name>substrate</name>
    </ligand>
</feature>
<dbReference type="KEGG" id="fgi:OP10G_2937"/>
<dbReference type="EMBL" id="CP007139">
    <property type="protein sequence ID" value="AIE86305.1"/>
    <property type="molecule type" value="Genomic_DNA"/>
</dbReference>
<dbReference type="InterPro" id="IPR028995">
    <property type="entry name" value="Glyco_hydro_57/38_cen_sf"/>
</dbReference>
<reference evidence="8 9" key="1">
    <citation type="journal article" date="2014" name="PLoS ONE">
        <title>The first complete genome sequence of the class fimbriimonadia in the phylum armatimonadetes.</title>
        <authorList>
            <person name="Hu Z.Y."/>
            <person name="Wang Y.Z."/>
            <person name="Im W.T."/>
            <person name="Wang S.Y."/>
            <person name="Zhao G.P."/>
            <person name="Zheng H.J."/>
            <person name="Quan Z.X."/>
        </authorList>
    </citation>
    <scope>NUCLEOTIDE SEQUENCE [LARGE SCALE GENOMIC DNA]</scope>
    <source>
        <strain evidence="8">Gsoil 348</strain>
    </source>
</reference>
<dbReference type="AlphaFoldDB" id="A0A068NU45"/>
<gene>
    <name evidence="8" type="ORF">OP10G_2937</name>
</gene>
<proteinExistence type="inferred from homology"/>
<feature type="domain" description="1,4-alpha-glucan branching enzyme C-terminal" evidence="7">
    <location>
        <begin position="452"/>
        <end position="556"/>
    </location>
</feature>
<evidence type="ECO:0000313" key="8">
    <source>
        <dbReference type="EMBL" id="AIE86305.1"/>
    </source>
</evidence>
<evidence type="ECO:0000259" key="7">
    <source>
        <dbReference type="Pfam" id="PF09210"/>
    </source>
</evidence>
<name>A0A068NU45_FIMGI</name>
<dbReference type="PANTHER" id="PTHR41695">
    <property type="entry name" value="1,4-ALPHA-GLUCAN BRANCHING ENZYME RV3031-RELATED"/>
    <property type="match status" value="1"/>
</dbReference>